<protein>
    <submittedName>
        <fullName evidence="3">Type III secretion protein</fullName>
    </submittedName>
</protein>
<gene>
    <name evidence="1" type="ORF">GPUH_LOCUS11412</name>
</gene>
<proteinExistence type="predicted"/>
<sequence length="141" mass="16402">MRGMLGLDTRWPVLWGECKLRTFPSEQFIRSLDVSQREQLASIITEVEVCVLLSFGSGRLEGWNLRLEGLMNHWHTAQMDPTPALLVDCRFLNKLSPQALSQTLCQLNYLASENRDRHRSWPLFYCNFDTSNENIAEEQNR</sequence>
<keyword evidence="2" id="KW-1185">Reference proteome</keyword>
<evidence type="ECO:0000313" key="3">
    <source>
        <dbReference type="WBParaSite" id="GPUH_0001142601-mRNA-1"/>
    </source>
</evidence>
<dbReference type="Proteomes" id="UP000271098">
    <property type="component" value="Unassembled WGS sequence"/>
</dbReference>
<reference evidence="1 2" key="2">
    <citation type="submission" date="2018-11" db="EMBL/GenBank/DDBJ databases">
        <authorList>
            <consortium name="Pathogen Informatics"/>
        </authorList>
    </citation>
    <scope>NUCLEOTIDE SEQUENCE [LARGE SCALE GENOMIC DNA]</scope>
</reference>
<dbReference type="EMBL" id="UYRT01078536">
    <property type="protein sequence ID" value="VDN18740.1"/>
    <property type="molecule type" value="Genomic_DNA"/>
</dbReference>
<dbReference type="InterPro" id="IPR038459">
    <property type="entry name" value="MT_TRM10-typ_sf"/>
</dbReference>
<name>A0A183DRS1_9BILA</name>
<dbReference type="AlphaFoldDB" id="A0A183DRS1"/>
<evidence type="ECO:0000313" key="1">
    <source>
        <dbReference type="EMBL" id="VDN18740.1"/>
    </source>
</evidence>
<dbReference type="WBParaSite" id="GPUH_0001142601-mRNA-1">
    <property type="protein sequence ID" value="GPUH_0001142601-mRNA-1"/>
    <property type="gene ID" value="GPUH_0001142601"/>
</dbReference>
<accession>A0A183DRS1</accession>
<evidence type="ECO:0000313" key="2">
    <source>
        <dbReference type="Proteomes" id="UP000271098"/>
    </source>
</evidence>
<dbReference type="Gene3D" id="3.40.1280.30">
    <property type="match status" value="1"/>
</dbReference>
<organism evidence="3">
    <name type="scientific">Gongylonema pulchrum</name>
    <dbReference type="NCBI Taxonomy" id="637853"/>
    <lineage>
        <taxon>Eukaryota</taxon>
        <taxon>Metazoa</taxon>
        <taxon>Ecdysozoa</taxon>
        <taxon>Nematoda</taxon>
        <taxon>Chromadorea</taxon>
        <taxon>Rhabditida</taxon>
        <taxon>Spirurina</taxon>
        <taxon>Spiruromorpha</taxon>
        <taxon>Spiruroidea</taxon>
        <taxon>Gongylonematidae</taxon>
        <taxon>Gongylonema</taxon>
    </lineage>
</organism>
<reference evidence="3" key="1">
    <citation type="submission" date="2016-06" db="UniProtKB">
        <authorList>
            <consortium name="WormBaseParasite"/>
        </authorList>
    </citation>
    <scope>IDENTIFICATION</scope>
</reference>